<reference evidence="1 2" key="1">
    <citation type="submission" date="2015-04" db="EMBL/GenBank/DDBJ databases">
        <authorList>
            <person name="Syromyatnikov M.Y."/>
            <person name="Popov V.N."/>
        </authorList>
    </citation>
    <scope>NUCLEOTIDE SEQUENCE [LARGE SCALE GENOMIC DNA]</scope>
</reference>
<name>A0A1J1HKT3_9DIPT</name>
<dbReference type="Proteomes" id="UP000183832">
    <property type="component" value="Unassembled WGS sequence"/>
</dbReference>
<protein>
    <submittedName>
        <fullName evidence="1">CLUMA_CG001931, isoform A</fullName>
    </submittedName>
</protein>
<dbReference type="EMBL" id="CVRI01000006">
    <property type="protein sequence ID" value="CRK88146.1"/>
    <property type="molecule type" value="Genomic_DNA"/>
</dbReference>
<gene>
    <name evidence="1" type="ORF">CLUMA_CG001931</name>
</gene>
<organism evidence="1 2">
    <name type="scientific">Clunio marinus</name>
    <dbReference type="NCBI Taxonomy" id="568069"/>
    <lineage>
        <taxon>Eukaryota</taxon>
        <taxon>Metazoa</taxon>
        <taxon>Ecdysozoa</taxon>
        <taxon>Arthropoda</taxon>
        <taxon>Hexapoda</taxon>
        <taxon>Insecta</taxon>
        <taxon>Pterygota</taxon>
        <taxon>Neoptera</taxon>
        <taxon>Endopterygota</taxon>
        <taxon>Diptera</taxon>
        <taxon>Nematocera</taxon>
        <taxon>Chironomoidea</taxon>
        <taxon>Chironomidae</taxon>
        <taxon>Clunio</taxon>
    </lineage>
</organism>
<evidence type="ECO:0000313" key="2">
    <source>
        <dbReference type="Proteomes" id="UP000183832"/>
    </source>
</evidence>
<keyword evidence="2" id="KW-1185">Reference proteome</keyword>
<sequence>MEEAAFSINLLDQCSMEVDINSREIFGVSGFNIKGSALHLNCKEFDRKSTYQEYSHRMRPSKHDISEKPLNKVTTHLDIL</sequence>
<dbReference type="AlphaFoldDB" id="A0A1J1HKT3"/>
<proteinExistence type="predicted"/>
<evidence type="ECO:0000313" key="1">
    <source>
        <dbReference type="EMBL" id="CRK88146.1"/>
    </source>
</evidence>
<accession>A0A1J1HKT3</accession>